<dbReference type="Pfam" id="PF02709">
    <property type="entry name" value="Glyco_transf_7C"/>
    <property type="match status" value="1"/>
</dbReference>
<accession>A0ABW8RNA6</accession>
<dbReference type="RefSeq" id="WP_406582551.1">
    <property type="nucleotide sequence ID" value="NZ_JBJHQH010000019.1"/>
</dbReference>
<dbReference type="EMBL" id="JBJHQH010000019">
    <property type="protein sequence ID" value="MFK9094062.1"/>
    <property type="molecule type" value="Genomic_DNA"/>
</dbReference>
<dbReference type="Gene3D" id="3.90.550.10">
    <property type="entry name" value="Spore Coat Polysaccharide Biosynthesis Protein SpsA, Chain A"/>
    <property type="match status" value="1"/>
</dbReference>
<dbReference type="InterPro" id="IPR029044">
    <property type="entry name" value="Nucleotide-diphossugar_trans"/>
</dbReference>
<evidence type="ECO:0000259" key="2">
    <source>
        <dbReference type="Pfam" id="PF02709"/>
    </source>
</evidence>
<evidence type="ECO:0000256" key="1">
    <source>
        <dbReference type="ARBA" id="ARBA00022679"/>
    </source>
</evidence>
<dbReference type="InterPro" id="IPR027791">
    <property type="entry name" value="Galactosyl_T_C"/>
</dbReference>
<reference evidence="3 4" key="1">
    <citation type="submission" date="2024-11" db="EMBL/GenBank/DDBJ databases">
        <authorList>
            <person name="Lucas J.A."/>
        </authorList>
    </citation>
    <scope>NUCLEOTIDE SEQUENCE [LARGE SCALE GENOMIC DNA]</scope>
    <source>
        <strain evidence="3 4">Z 5.4</strain>
    </source>
</reference>
<feature type="domain" description="Galactosyltransferase C-terminal" evidence="2">
    <location>
        <begin position="131"/>
        <end position="186"/>
    </location>
</feature>
<dbReference type="SUPFAM" id="SSF53448">
    <property type="entry name" value="Nucleotide-diphospho-sugar transferases"/>
    <property type="match status" value="1"/>
</dbReference>
<gene>
    <name evidence="3" type="ORF">ACJEBI_21645</name>
</gene>
<evidence type="ECO:0000313" key="4">
    <source>
        <dbReference type="Proteomes" id="UP001623041"/>
    </source>
</evidence>
<organism evidence="3 4">
    <name type="scientific">Bacillus salipaludis</name>
    <dbReference type="NCBI Taxonomy" id="2547811"/>
    <lineage>
        <taxon>Bacteria</taxon>
        <taxon>Bacillati</taxon>
        <taxon>Bacillota</taxon>
        <taxon>Bacilli</taxon>
        <taxon>Bacillales</taxon>
        <taxon>Bacillaceae</taxon>
        <taxon>Bacillus</taxon>
    </lineage>
</organism>
<keyword evidence="1" id="KW-0808">Transferase</keyword>
<dbReference type="Proteomes" id="UP001623041">
    <property type="component" value="Unassembled WGS sequence"/>
</dbReference>
<keyword evidence="4" id="KW-1185">Reference proteome</keyword>
<dbReference type="GO" id="GO:0016757">
    <property type="term" value="F:glycosyltransferase activity"/>
    <property type="evidence" value="ECO:0007669"/>
    <property type="project" value="UniProtKB-KW"/>
</dbReference>
<protein>
    <submittedName>
        <fullName evidence="3">Galactosyltransferase-related protein</fullName>
    </submittedName>
</protein>
<sequence>MLENVSIIIPFQTDHGPRAKAFEWIKSYYARVMPEAELCLGIINGEDINKSKAVNLAAKKATKDIFVIADADVIYSPNIIVEAIRLLDKSAWVVPFTEVYNIEWQGTERLLNTKPKWPIDVKYGEYTKSNWVYEGFAGKLFVIPRVNFEAVGGFDERFIGWGGEDDAFSHAVRTLCGEIVNIKGKIFHVWHPSSNYQTNPNGKANADLLGRYERASGNKKKMTQLIYERKNNQEKIKNNIQSGGQRQPVIRDKNDHVRKLIQSIESEHNTNIKQYKSKKYPWYEVQPNNYSISIPIKSNFGNLELIVRSDSSLTHYWRHPNGKWYRSETFTKGVKGNPIFFENKSGQFVVICKLKTGGVGFWLRDNKAHGYPWYGPTVFLHKNVDPIMVSRLQDGSHIIVYQSNNQIFYQELDKHKWHKIFPK</sequence>
<proteinExistence type="predicted"/>
<comment type="caution">
    <text evidence="3">The sequence shown here is derived from an EMBL/GenBank/DDBJ whole genome shotgun (WGS) entry which is preliminary data.</text>
</comment>
<keyword evidence="3" id="KW-0328">Glycosyltransferase</keyword>
<evidence type="ECO:0000313" key="3">
    <source>
        <dbReference type="EMBL" id="MFK9094062.1"/>
    </source>
</evidence>
<name>A0ABW8RNA6_9BACI</name>